<dbReference type="PANTHER" id="PTHR10984">
    <property type="entry name" value="ENDOPLASMIC RETICULUM-GOLGI INTERMEDIATE COMPARTMENT PROTEIN"/>
    <property type="match status" value="1"/>
</dbReference>
<sequence>MGIRWIARLDAFPRTEDHLMQKTKSGAVVTLGGVFMMLVLFLHELRFYITPFEVQEMQADVTRGEELRIHLNITFPSLPCQVLSLDALDMSGKHEVDLHTNIVKIRLDRYGREYHAEMVTDLNEKKKRPHGHNHHDEDEDHQAIDTNLESIGEIRRALDEQEGCRVHGYLDVQRVAGNFHVSVHGMSYFVLSKVFDDLGMINVSHLIHKVSFGPEFPGLVNPLDGFVRLLDGRGNPPMDSGTFKYFLKIVPTVYRDVKGKETSTNQYSVTEYFTRAKKDSTIPAVYFLYDLSPITVTITETRRNFFHLITRICAVIGGAFAVTGMFDRWTYRLLQLLEA</sequence>
<evidence type="ECO:0000256" key="4">
    <source>
        <dbReference type="ARBA" id="ARBA00022989"/>
    </source>
</evidence>
<comment type="subcellular location">
    <subcellularLocation>
        <location evidence="1">Membrane</location>
        <topology evidence="1">Multi-pass membrane protein</topology>
    </subcellularLocation>
</comment>
<feature type="domain" description="Endoplasmic reticulum vesicle transporter C-terminal" evidence="7">
    <location>
        <begin position="159"/>
        <end position="327"/>
    </location>
</feature>
<evidence type="ECO:0000256" key="6">
    <source>
        <dbReference type="SAM" id="Phobius"/>
    </source>
</evidence>
<dbReference type="Pfam" id="PF07970">
    <property type="entry name" value="COPIIcoated_ERV"/>
    <property type="match status" value="1"/>
</dbReference>
<dbReference type="Gramene" id="GBG66871">
    <property type="protein sequence ID" value="GBG66871"/>
    <property type="gene ID" value="CBR_g72627"/>
</dbReference>
<organism evidence="9 10">
    <name type="scientific">Chara braunii</name>
    <name type="common">Braun's stonewort</name>
    <dbReference type="NCBI Taxonomy" id="69332"/>
    <lineage>
        <taxon>Eukaryota</taxon>
        <taxon>Viridiplantae</taxon>
        <taxon>Streptophyta</taxon>
        <taxon>Charophyceae</taxon>
        <taxon>Charales</taxon>
        <taxon>Characeae</taxon>
        <taxon>Chara</taxon>
    </lineage>
</organism>
<keyword evidence="5 6" id="KW-0472">Membrane</keyword>
<name>A0A388KA25_CHABU</name>
<dbReference type="GO" id="GO:0030134">
    <property type="term" value="C:COPII-coated ER to Golgi transport vesicle"/>
    <property type="evidence" value="ECO:0007669"/>
    <property type="project" value="TreeGrafter"/>
</dbReference>
<evidence type="ECO:0000313" key="10">
    <source>
        <dbReference type="Proteomes" id="UP000265515"/>
    </source>
</evidence>
<evidence type="ECO:0000259" key="7">
    <source>
        <dbReference type="Pfam" id="PF07970"/>
    </source>
</evidence>
<feature type="transmembrane region" description="Helical" evidence="6">
    <location>
        <begin position="25"/>
        <end position="42"/>
    </location>
</feature>
<dbReference type="Pfam" id="PF13850">
    <property type="entry name" value="ERGIC_N"/>
    <property type="match status" value="1"/>
</dbReference>
<comment type="caution">
    <text evidence="9">The sequence shown here is derived from an EMBL/GenBank/DDBJ whole genome shotgun (WGS) entry which is preliminary data.</text>
</comment>
<dbReference type="STRING" id="69332.A0A388KA25"/>
<evidence type="ECO:0000256" key="3">
    <source>
        <dbReference type="ARBA" id="ARBA00022692"/>
    </source>
</evidence>
<dbReference type="InterPro" id="IPR045888">
    <property type="entry name" value="Erv"/>
</dbReference>
<evidence type="ECO:0000256" key="5">
    <source>
        <dbReference type="ARBA" id="ARBA00023136"/>
    </source>
</evidence>
<dbReference type="EMBL" id="BFEA01000080">
    <property type="protein sequence ID" value="GBG66871.1"/>
    <property type="molecule type" value="Genomic_DNA"/>
</dbReference>
<dbReference type="Proteomes" id="UP000265515">
    <property type="component" value="Unassembled WGS sequence"/>
</dbReference>
<comment type="similarity">
    <text evidence="2">Belongs to the ERGIC family.</text>
</comment>
<gene>
    <name evidence="9" type="ORF">CBR_g72627</name>
</gene>
<dbReference type="GO" id="GO:0005783">
    <property type="term" value="C:endoplasmic reticulum"/>
    <property type="evidence" value="ECO:0007669"/>
    <property type="project" value="TreeGrafter"/>
</dbReference>
<dbReference type="InterPro" id="IPR012936">
    <property type="entry name" value="Erv_C"/>
</dbReference>
<evidence type="ECO:0000259" key="8">
    <source>
        <dbReference type="Pfam" id="PF13850"/>
    </source>
</evidence>
<evidence type="ECO:0008006" key="11">
    <source>
        <dbReference type="Google" id="ProtNLM"/>
    </source>
</evidence>
<dbReference type="PANTHER" id="PTHR10984:SF25">
    <property type="entry name" value="ENDOPLASMIC RETICULUM-GOLGI INTERMEDIATE COMPARTMENT PROTEIN 3"/>
    <property type="match status" value="1"/>
</dbReference>
<keyword evidence="10" id="KW-1185">Reference proteome</keyword>
<dbReference type="OMA" id="IIPAVWF"/>
<evidence type="ECO:0000313" key="9">
    <source>
        <dbReference type="EMBL" id="GBG66871.1"/>
    </source>
</evidence>
<reference evidence="9 10" key="1">
    <citation type="journal article" date="2018" name="Cell">
        <title>The Chara Genome: Secondary Complexity and Implications for Plant Terrestrialization.</title>
        <authorList>
            <person name="Nishiyama T."/>
            <person name="Sakayama H."/>
            <person name="Vries J.D."/>
            <person name="Buschmann H."/>
            <person name="Saint-Marcoux D."/>
            <person name="Ullrich K.K."/>
            <person name="Haas F.B."/>
            <person name="Vanderstraeten L."/>
            <person name="Becker D."/>
            <person name="Lang D."/>
            <person name="Vosolsobe S."/>
            <person name="Rombauts S."/>
            <person name="Wilhelmsson P.K.I."/>
            <person name="Janitza P."/>
            <person name="Kern R."/>
            <person name="Heyl A."/>
            <person name="Rumpler F."/>
            <person name="Villalobos L.I.A.C."/>
            <person name="Clay J.M."/>
            <person name="Skokan R."/>
            <person name="Toyoda A."/>
            <person name="Suzuki Y."/>
            <person name="Kagoshima H."/>
            <person name="Schijlen E."/>
            <person name="Tajeshwar N."/>
            <person name="Catarino B."/>
            <person name="Hetherington A.J."/>
            <person name="Saltykova A."/>
            <person name="Bonnot C."/>
            <person name="Breuninger H."/>
            <person name="Symeonidi A."/>
            <person name="Radhakrishnan G.V."/>
            <person name="Van Nieuwerburgh F."/>
            <person name="Deforce D."/>
            <person name="Chang C."/>
            <person name="Karol K.G."/>
            <person name="Hedrich R."/>
            <person name="Ulvskov P."/>
            <person name="Glockner G."/>
            <person name="Delwiche C.F."/>
            <person name="Petrasek J."/>
            <person name="Van de Peer Y."/>
            <person name="Friml J."/>
            <person name="Beilby M."/>
            <person name="Dolan L."/>
            <person name="Kohara Y."/>
            <person name="Sugano S."/>
            <person name="Fujiyama A."/>
            <person name="Delaux P.-M."/>
            <person name="Quint M."/>
            <person name="TheiBen G."/>
            <person name="Hagemann M."/>
            <person name="Harholt J."/>
            <person name="Dunand C."/>
            <person name="Zachgo S."/>
            <person name="Langdale J."/>
            <person name="Maumus F."/>
            <person name="Straeten D.V.D."/>
            <person name="Gould S.B."/>
            <person name="Rensing S.A."/>
        </authorList>
    </citation>
    <scope>NUCLEOTIDE SEQUENCE [LARGE SCALE GENOMIC DNA]</scope>
    <source>
        <strain evidence="9 10">S276</strain>
    </source>
</reference>
<feature type="domain" description="Endoplasmic reticulum vesicle transporter N-terminal" evidence="8">
    <location>
        <begin position="7"/>
        <end position="95"/>
    </location>
</feature>
<protein>
    <recommendedName>
        <fullName evidence="11">Endoplasmic reticulum vesicle transporter C-terminal domain-containing protein</fullName>
    </recommendedName>
</protein>
<keyword evidence="4 6" id="KW-1133">Transmembrane helix</keyword>
<keyword evidence="3 6" id="KW-0812">Transmembrane</keyword>
<dbReference type="InterPro" id="IPR039542">
    <property type="entry name" value="Erv_N"/>
</dbReference>
<evidence type="ECO:0000256" key="1">
    <source>
        <dbReference type="ARBA" id="ARBA00004141"/>
    </source>
</evidence>
<dbReference type="AlphaFoldDB" id="A0A388KA25"/>
<proteinExistence type="inferred from homology"/>
<feature type="transmembrane region" description="Helical" evidence="6">
    <location>
        <begin position="308"/>
        <end position="326"/>
    </location>
</feature>
<dbReference type="GO" id="GO:0016020">
    <property type="term" value="C:membrane"/>
    <property type="evidence" value="ECO:0007669"/>
    <property type="project" value="UniProtKB-SubCell"/>
</dbReference>
<evidence type="ECO:0000256" key="2">
    <source>
        <dbReference type="ARBA" id="ARBA00005648"/>
    </source>
</evidence>
<dbReference type="OrthoDB" id="270930at2759"/>
<accession>A0A388KA25</accession>